<accession>A0ABD2VUC2</accession>
<gene>
    <name evidence="2" type="ORF">TKK_011520</name>
    <name evidence="1" type="ORF">TKK_020056</name>
</gene>
<comment type="caution">
    <text evidence="1">The sequence shown here is derived from an EMBL/GenBank/DDBJ whole genome shotgun (WGS) entry which is preliminary data.</text>
</comment>
<evidence type="ECO:0000313" key="2">
    <source>
        <dbReference type="EMBL" id="KAL3394529.1"/>
    </source>
</evidence>
<dbReference type="PANTHER" id="PTHR46579:SF1">
    <property type="entry name" value="F5_8 TYPE C DOMAIN-CONTAINING PROTEIN"/>
    <property type="match status" value="1"/>
</dbReference>
<evidence type="ECO:0008006" key="4">
    <source>
        <dbReference type="Google" id="ProtNLM"/>
    </source>
</evidence>
<reference evidence="1 3" key="1">
    <citation type="journal article" date="2024" name="bioRxiv">
        <title>A reference genome for Trichogramma kaykai: A tiny desert-dwelling parasitoid wasp with competing sex-ratio distorters.</title>
        <authorList>
            <person name="Culotta J."/>
            <person name="Lindsey A.R."/>
        </authorList>
    </citation>
    <scope>NUCLEOTIDE SEQUENCE [LARGE SCALE GENOMIC DNA]</scope>
    <source>
        <strain evidence="1 3">KSX58</strain>
    </source>
</reference>
<organism evidence="1 3">
    <name type="scientific">Trichogramma kaykai</name>
    <dbReference type="NCBI Taxonomy" id="54128"/>
    <lineage>
        <taxon>Eukaryota</taxon>
        <taxon>Metazoa</taxon>
        <taxon>Ecdysozoa</taxon>
        <taxon>Arthropoda</taxon>
        <taxon>Hexapoda</taxon>
        <taxon>Insecta</taxon>
        <taxon>Pterygota</taxon>
        <taxon>Neoptera</taxon>
        <taxon>Endopterygota</taxon>
        <taxon>Hymenoptera</taxon>
        <taxon>Apocrita</taxon>
        <taxon>Proctotrupomorpha</taxon>
        <taxon>Chalcidoidea</taxon>
        <taxon>Trichogrammatidae</taxon>
        <taxon>Trichogramma</taxon>
    </lineage>
</organism>
<keyword evidence="3" id="KW-1185">Reference proteome</keyword>
<name>A0ABD2VUC2_9HYME</name>
<evidence type="ECO:0000313" key="1">
    <source>
        <dbReference type="EMBL" id="KAL3384106.1"/>
    </source>
</evidence>
<dbReference type="EMBL" id="JBJJXI010000178">
    <property type="protein sequence ID" value="KAL3384106.1"/>
    <property type="molecule type" value="Genomic_DNA"/>
</dbReference>
<dbReference type="Proteomes" id="UP001627154">
    <property type="component" value="Unassembled WGS sequence"/>
</dbReference>
<dbReference type="AlphaFoldDB" id="A0ABD2VUC2"/>
<protein>
    <recommendedName>
        <fullName evidence="4">DUF4218 domain-containing protein</fullName>
    </recommendedName>
</protein>
<dbReference type="EMBL" id="JBJJXI010000092">
    <property type="protein sequence ID" value="KAL3394529.1"/>
    <property type="molecule type" value="Genomic_DNA"/>
</dbReference>
<sequence>MDDKLWNLSYTFNTDGCKASDNSKASVWPIYLMLHDLPSYLRQKFMIVAGLWVAKSEPYMNVFLQPFIEQANHLSQNGFELNHERGKSICKLFPLGCCVDSVARCAMLNMKQYNGIFGCTYCEHPSVNINDVRKYPMLPDVPKNRTDSRIKKQMCEAMNSSKDVVGVWGPSCLMNLKHFDLVKGMVLDFLHACLLGVTKLHCEIITSRPKQDYYVGSPAKVAIIDSRLLSIKPPTCVGKVPRSFNERRNWKGSEWLPWLLFYSIPCLKNLIPKKYLRHIALFGTAMNILLRDSISLQMLQTASKLLIEYVFLFEKYFGKESMNYNVHLLLHITDSVKNWGPLWADSTFPFENENKNVLKMKNSNHQIAKQIVTKLLVFQQIPDFETKEFISDKVKEFCKNMEDSPLKNVCKINNCYLLGSNKEHALNDEEIECLKKLNVNNIVSVRKYNKLIYNKCRYSTSTAKNCKKTKTQL</sequence>
<evidence type="ECO:0000313" key="3">
    <source>
        <dbReference type="Proteomes" id="UP001627154"/>
    </source>
</evidence>
<dbReference type="PANTHER" id="PTHR46579">
    <property type="entry name" value="F5/8 TYPE C DOMAIN-CONTAINING PROTEIN-RELATED"/>
    <property type="match status" value="1"/>
</dbReference>
<proteinExistence type="predicted"/>